<dbReference type="STRING" id="262004.SAMN04489796_103310"/>
<feature type="domain" description="Type II CBASS E2 protein" evidence="1">
    <location>
        <begin position="28"/>
        <end position="148"/>
    </location>
</feature>
<dbReference type="AlphaFoldDB" id="A0A1G8DUL3"/>
<proteinExistence type="predicted"/>
<dbReference type="Pfam" id="PF26395">
    <property type="entry name" value="E2-CBASS"/>
    <property type="match status" value="1"/>
</dbReference>
<reference evidence="3" key="1">
    <citation type="submission" date="2016-10" db="EMBL/GenBank/DDBJ databases">
        <authorList>
            <person name="Varghese N."/>
            <person name="Submissions S."/>
        </authorList>
    </citation>
    <scope>NUCLEOTIDE SEQUENCE [LARGE SCALE GENOMIC DNA]</scope>
    <source>
        <strain evidence="3">DSM 15363</strain>
    </source>
</reference>
<name>A0A1G8DUL3_9FLAO</name>
<dbReference type="Proteomes" id="UP000199492">
    <property type="component" value="Unassembled WGS sequence"/>
</dbReference>
<evidence type="ECO:0000313" key="2">
    <source>
        <dbReference type="EMBL" id="SDH61140.1"/>
    </source>
</evidence>
<accession>A0A1G8DUL3</accession>
<evidence type="ECO:0000259" key="1">
    <source>
        <dbReference type="Pfam" id="PF26395"/>
    </source>
</evidence>
<gene>
    <name evidence="2" type="ORF">SAMN04489796_103310</name>
</gene>
<evidence type="ECO:0000313" key="3">
    <source>
        <dbReference type="Proteomes" id="UP000199492"/>
    </source>
</evidence>
<dbReference type="InterPro" id="IPR058588">
    <property type="entry name" value="E2-CBASS"/>
</dbReference>
<sequence>MVVKKFHKNRFKSREQNLPIRLILIREKKLIESHYNFLDCKIKQNKLVCTGIVKPTKQSNEYSIKLIYDGLNAPRVYVVEPEIEYHDDIHIYPIEGNLCLYHPEIDNFHWNHRKNNVHDTIIPWALEWFIYYELYHITGKWEHPFVAHNVNRQGN</sequence>
<dbReference type="RefSeq" id="WP_092467742.1">
    <property type="nucleotide sequence ID" value="NZ_FNCZ01000003.1"/>
</dbReference>
<protein>
    <recommendedName>
        <fullName evidence="1">Type II CBASS E2 protein domain-containing protein</fullName>
    </recommendedName>
</protein>
<dbReference type="EMBL" id="FNCZ01000003">
    <property type="protein sequence ID" value="SDH61140.1"/>
    <property type="molecule type" value="Genomic_DNA"/>
</dbReference>
<organism evidence="2 3">
    <name type="scientific">Winogradskyella thalassocola</name>
    <dbReference type="NCBI Taxonomy" id="262004"/>
    <lineage>
        <taxon>Bacteria</taxon>
        <taxon>Pseudomonadati</taxon>
        <taxon>Bacteroidota</taxon>
        <taxon>Flavobacteriia</taxon>
        <taxon>Flavobacteriales</taxon>
        <taxon>Flavobacteriaceae</taxon>
        <taxon>Winogradskyella</taxon>
    </lineage>
</organism>
<keyword evidence="3" id="KW-1185">Reference proteome</keyword>